<gene>
    <name evidence="11" type="ORF">C2G38_2184900</name>
</gene>
<dbReference type="GO" id="GO:0006261">
    <property type="term" value="P:DNA-templated DNA replication"/>
    <property type="evidence" value="ECO:0007669"/>
    <property type="project" value="TreeGrafter"/>
</dbReference>
<keyword evidence="3" id="KW-0808">Transferase</keyword>
<keyword evidence="4" id="KW-0548">Nucleotidyltransferase</keyword>
<dbReference type="InterPro" id="IPR006172">
    <property type="entry name" value="DNA-dir_DNA_pol_B"/>
</dbReference>
<evidence type="ECO:0000313" key="11">
    <source>
        <dbReference type="EMBL" id="RIB18307.1"/>
    </source>
</evidence>
<accession>A0A397VAG2</accession>
<proteinExistence type="inferred from homology"/>
<dbReference type="InterPro" id="IPR006133">
    <property type="entry name" value="DNA-dir_DNA_pol_B_exonuc"/>
</dbReference>
<dbReference type="InterPro" id="IPR036397">
    <property type="entry name" value="RNaseH_sf"/>
</dbReference>
<dbReference type="Gene3D" id="3.30.420.10">
    <property type="entry name" value="Ribonuclease H-like superfamily/Ribonuclease H"/>
    <property type="match status" value="1"/>
</dbReference>
<feature type="domain" description="DNA-directed DNA polymerase family B multifunctional" evidence="9">
    <location>
        <begin position="201"/>
        <end position="356"/>
    </location>
</feature>
<dbReference type="SMART" id="SM00486">
    <property type="entry name" value="POLBc"/>
    <property type="match status" value="1"/>
</dbReference>
<comment type="similarity">
    <text evidence="1">Belongs to the DNA polymerase type-B family.</text>
</comment>
<evidence type="ECO:0000256" key="8">
    <source>
        <dbReference type="ARBA" id="ARBA00049244"/>
    </source>
</evidence>
<dbReference type="Gene3D" id="3.90.1600.10">
    <property type="entry name" value="Palm domain of DNA polymerase"/>
    <property type="match status" value="1"/>
</dbReference>
<name>A0A397VAG2_9GLOM</name>
<dbReference type="Proteomes" id="UP000266673">
    <property type="component" value="Unassembled WGS sequence"/>
</dbReference>
<evidence type="ECO:0000256" key="3">
    <source>
        <dbReference type="ARBA" id="ARBA00022679"/>
    </source>
</evidence>
<dbReference type="PANTHER" id="PTHR10322:SF23">
    <property type="entry name" value="DNA POLYMERASE DELTA CATALYTIC SUBUNIT"/>
    <property type="match status" value="1"/>
</dbReference>
<dbReference type="InterPro" id="IPR012337">
    <property type="entry name" value="RNaseH-like_sf"/>
</dbReference>
<comment type="caution">
    <text evidence="11">The sequence shown here is derived from an EMBL/GenBank/DDBJ whole genome shotgun (WGS) entry which is preliminary data.</text>
</comment>
<dbReference type="InterPro" id="IPR023211">
    <property type="entry name" value="DNA_pol_palm_dom_sf"/>
</dbReference>
<dbReference type="SUPFAM" id="SSF56672">
    <property type="entry name" value="DNA/RNA polymerases"/>
    <property type="match status" value="1"/>
</dbReference>
<dbReference type="GO" id="GO:0000166">
    <property type="term" value="F:nucleotide binding"/>
    <property type="evidence" value="ECO:0007669"/>
    <property type="project" value="InterPro"/>
</dbReference>
<evidence type="ECO:0000256" key="5">
    <source>
        <dbReference type="ARBA" id="ARBA00022932"/>
    </source>
</evidence>
<feature type="domain" description="DNA-directed DNA polymerase family B multifunctional" evidence="9">
    <location>
        <begin position="425"/>
        <end position="630"/>
    </location>
</feature>
<protein>
    <recommendedName>
        <fullName evidence="7">DNA polymerase delta catalytic subunit</fullName>
        <ecNumber evidence="2">2.7.7.7</ecNumber>
    </recommendedName>
</protein>
<dbReference type="Gene3D" id="1.10.132.60">
    <property type="entry name" value="DNA polymerase family B, C-terminal domain"/>
    <property type="match status" value="1"/>
</dbReference>
<keyword evidence="6" id="KW-0238">DNA-binding</keyword>
<sequence>MVHWKDDPHPLTQICLVNVEMKPDPNWIIVICGNHTNLLKAFALCWKYLAPDIQIGFKDSQYDWPFIIEKAKGLGILEWMYNHMSPELSNVEEIIKWKYRKSEIKIDDENFIQSITKSQDVYLLIKADMPHNKMWKYYEDAILQNSNSTAKNMHEVAHYCIIDALRCQEPMVKCNVVNDYREVSFIAYVSLSDAHYFAGGIKVCNLLVAEAWSSNMLCSIIASNNTESGKHPGAYVIIPIKGLKNKRLVTGLDFASLYPSLIMTYNLSPDKIILSCEVAINVIRSGKKIHMIKFLFNKQTIEAWSIRHNNIPEEKGLYARVLENLFNKRKKMKKRLNELDEESFEYSCLDSKQKALAGGVTSAGQRNIKFVRNFVEDKGFGVKYGNTDSLYHTCPEECFQECDRKYKLDQLSQEEYWEEMIKISMEVMANLCNEVNTELEKDNGMPYLNMAYEEVLFPVVFTGKKKYYSLEHKNKPNFNPDKLFIRGVDIVKRGQSKLFHDVDKEIMNRTLKVGNEETIHQIVKKVLWENVEKLSKLDYDEFIQTCIWRPKKEENQQLIKKGLPTNEYLYKAPNPGERFSYIVVVPEEIYDNCRKKIPQQKGDCMEYPDMVKKFNKKINIDYYIESLFGRSNSLVSTFDRPFGLCACFINYDNKYQPSPESLSKVLDCKKKPKEKKLKIAKDLLQNNDSLSLDEDEIAKIKDEESQKSAKKWLKNYIKNLRNVLKKDEAIISYLWDDATTHAEKICSGISEAGITRSSDTSTRHNDYLNVLNKIADSIRLKLSDLLSELSKLYTQRTEQTLASCTTVRTEYTVSASTEDNYSTSDTISSSPSEVQLSFNTSLSPTATSSNNYPISEIYDESLLEKNFSDEEIELPTNSLSERNYINPNLNLLEIYDPKACYNKFLYYHRLQTLPFPQTIYYITLM</sequence>
<reference evidence="11 12" key="1">
    <citation type="submission" date="2018-06" db="EMBL/GenBank/DDBJ databases">
        <title>Comparative genomics reveals the genomic features of Rhizophagus irregularis, R. cerebriforme, R. diaphanum and Gigaspora rosea, and their symbiotic lifestyle signature.</title>
        <authorList>
            <person name="Morin E."/>
            <person name="San Clemente H."/>
            <person name="Chen E.C.H."/>
            <person name="De La Providencia I."/>
            <person name="Hainaut M."/>
            <person name="Kuo A."/>
            <person name="Kohler A."/>
            <person name="Murat C."/>
            <person name="Tang N."/>
            <person name="Roy S."/>
            <person name="Loubradou J."/>
            <person name="Henrissat B."/>
            <person name="Grigoriev I.V."/>
            <person name="Corradi N."/>
            <person name="Roux C."/>
            <person name="Martin F.M."/>
        </authorList>
    </citation>
    <scope>NUCLEOTIDE SEQUENCE [LARGE SCALE GENOMIC DNA]</scope>
    <source>
        <strain evidence="11 12">DAOM 194757</strain>
    </source>
</reference>
<dbReference type="STRING" id="44941.A0A397VAG2"/>
<evidence type="ECO:0000256" key="2">
    <source>
        <dbReference type="ARBA" id="ARBA00012417"/>
    </source>
</evidence>
<dbReference type="PANTHER" id="PTHR10322">
    <property type="entry name" value="DNA POLYMERASE CATALYTIC SUBUNIT"/>
    <property type="match status" value="1"/>
</dbReference>
<dbReference type="InterPro" id="IPR043502">
    <property type="entry name" value="DNA/RNA_pol_sf"/>
</dbReference>
<evidence type="ECO:0000259" key="9">
    <source>
        <dbReference type="Pfam" id="PF00136"/>
    </source>
</evidence>
<dbReference type="OrthoDB" id="2411376at2759"/>
<evidence type="ECO:0000259" key="10">
    <source>
        <dbReference type="Pfam" id="PF03104"/>
    </source>
</evidence>
<dbReference type="EC" id="2.7.7.7" evidence="2"/>
<comment type="catalytic activity">
    <reaction evidence="8">
        <text>DNA(n) + a 2'-deoxyribonucleoside 5'-triphosphate = DNA(n+1) + diphosphate</text>
        <dbReference type="Rhea" id="RHEA:22508"/>
        <dbReference type="Rhea" id="RHEA-COMP:17339"/>
        <dbReference type="Rhea" id="RHEA-COMP:17340"/>
        <dbReference type="ChEBI" id="CHEBI:33019"/>
        <dbReference type="ChEBI" id="CHEBI:61560"/>
        <dbReference type="ChEBI" id="CHEBI:173112"/>
        <dbReference type="EC" id="2.7.7.7"/>
    </reaction>
</comment>
<dbReference type="Pfam" id="PF03104">
    <property type="entry name" value="DNA_pol_B_exo1"/>
    <property type="match status" value="1"/>
</dbReference>
<dbReference type="AlphaFoldDB" id="A0A397VAG2"/>
<keyword evidence="12" id="KW-1185">Reference proteome</keyword>
<dbReference type="SUPFAM" id="SSF53098">
    <property type="entry name" value="Ribonuclease H-like"/>
    <property type="match status" value="1"/>
</dbReference>
<evidence type="ECO:0000256" key="6">
    <source>
        <dbReference type="ARBA" id="ARBA00023125"/>
    </source>
</evidence>
<evidence type="ECO:0000313" key="12">
    <source>
        <dbReference type="Proteomes" id="UP000266673"/>
    </source>
</evidence>
<evidence type="ECO:0000256" key="1">
    <source>
        <dbReference type="ARBA" id="ARBA00005755"/>
    </source>
</evidence>
<evidence type="ECO:0000256" key="7">
    <source>
        <dbReference type="ARBA" id="ARBA00024411"/>
    </source>
</evidence>
<feature type="domain" description="DNA-directed DNA polymerase family B exonuclease" evidence="10">
    <location>
        <begin position="21"/>
        <end position="92"/>
    </location>
</feature>
<dbReference type="InterPro" id="IPR042087">
    <property type="entry name" value="DNA_pol_B_thumb"/>
</dbReference>
<dbReference type="EMBL" id="QKWP01000546">
    <property type="protein sequence ID" value="RIB18307.1"/>
    <property type="molecule type" value="Genomic_DNA"/>
</dbReference>
<dbReference type="GO" id="GO:0003887">
    <property type="term" value="F:DNA-directed DNA polymerase activity"/>
    <property type="evidence" value="ECO:0007669"/>
    <property type="project" value="UniProtKB-KW"/>
</dbReference>
<evidence type="ECO:0000256" key="4">
    <source>
        <dbReference type="ARBA" id="ARBA00022695"/>
    </source>
</evidence>
<dbReference type="Gene3D" id="1.10.287.690">
    <property type="entry name" value="Helix hairpin bin"/>
    <property type="match status" value="1"/>
</dbReference>
<dbReference type="InterPro" id="IPR050240">
    <property type="entry name" value="DNA_pol_type-B"/>
</dbReference>
<keyword evidence="5" id="KW-0239">DNA-directed DNA polymerase</keyword>
<dbReference type="GO" id="GO:0003677">
    <property type="term" value="F:DNA binding"/>
    <property type="evidence" value="ECO:0007669"/>
    <property type="project" value="UniProtKB-KW"/>
</dbReference>
<organism evidence="11 12">
    <name type="scientific">Gigaspora rosea</name>
    <dbReference type="NCBI Taxonomy" id="44941"/>
    <lineage>
        <taxon>Eukaryota</taxon>
        <taxon>Fungi</taxon>
        <taxon>Fungi incertae sedis</taxon>
        <taxon>Mucoromycota</taxon>
        <taxon>Glomeromycotina</taxon>
        <taxon>Glomeromycetes</taxon>
        <taxon>Diversisporales</taxon>
        <taxon>Gigasporaceae</taxon>
        <taxon>Gigaspora</taxon>
    </lineage>
</organism>
<dbReference type="InterPro" id="IPR006134">
    <property type="entry name" value="DNA-dir_DNA_pol_B_multi_dom"/>
</dbReference>
<dbReference type="Pfam" id="PF00136">
    <property type="entry name" value="DNA_pol_B"/>
    <property type="match status" value="2"/>
</dbReference>